<sequence length="142" mass="15538">MALAIFSIGCSSAEEFNQDKPKLPDLDSKEWKELKDGNGLKIWDVKEGKGDAVKAGATVTIHYTGWTKDGNVFDSSVVRGQKATFPLNRLIKGWQVGIPGMKPGGVRRLYIPYDLAYGAAGRPPQIPAKADLIFEIELFDGK</sequence>
<evidence type="ECO:0000256" key="5">
    <source>
        <dbReference type="PROSITE-ProRule" id="PRU00277"/>
    </source>
</evidence>
<dbReference type="Gene3D" id="3.10.50.40">
    <property type="match status" value="1"/>
</dbReference>
<comment type="catalytic activity">
    <reaction evidence="1 5 6">
        <text>[protein]-peptidylproline (omega=180) = [protein]-peptidylproline (omega=0)</text>
        <dbReference type="Rhea" id="RHEA:16237"/>
        <dbReference type="Rhea" id="RHEA-COMP:10747"/>
        <dbReference type="Rhea" id="RHEA-COMP:10748"/>
        <dbReference type="ChEBI" id="CHEBI:83833"/>
        <dbReference type="ChEBI" id="CHEBI:83834"/>
        <dbReference type="EC" id="5.2.1.8"/>
    </reaction>
</comment>
<dbReference type="PANTHER" id="PTHR43811">
    <property type="entry name" value="FKBP-TYPE PEPTIDYL-PROLYL CIS-TRANS ISOMERASE FKPA"/>
    <property type="match status" value="1"/>
</dbReference>
<dbReference type="EC" id="5.2.1.8" evidence="6"/>
<evidence type="ECO:0000313" key="8">
    <source>
        <dbReference type="EMBL" id="QVL34866.1"/>
    </source>
</evidence>
<evidence type="ECO:0000256" key="2">
    <source>
        <dbReference type="ARBA" id="ARBA00006577"/>
    </source>
</evidence>
<evidence type="ECO:0000256" key="3">
    <source>
        <dbReference type="ARBA" id="ARBA00023110"/>
    </source>
</evidence>
<evidence type="ECO:0000256" key="1">
    <source>
        <dbReference type="ARBA" id="ARBA00000971"/>
    </source>
</evidence>
<evidence type="ECO:0000256" key="6">
    <source>
        <dbReference type="RuleBase" id="RU003915"/>
    </source>
</evidence>
<name>A0A8E6BBT7_9BACT</name>
<keyword evidence="9" id="KW-1185">Reference proteome</keyword>
<dbReference type="Proteomes" id="UP000676194">
    <property type="component" value="Chromosome"/>
</dbReference>
<dbReference type="GO" id="GO:0003755">
    <property type="term" value="F:peptidyl-prolyl cis-trans isomerase activity"/>
    <property type="evidence" value="ECO:0007669"/>
    <property type="project" value="UniProtKB-UniRule"/>
</dbReference>
<dbReference type="Pfam" id="PF00254">
    <property type="entry name" value="FKBP_C"/>
    <property type="match status" value="1"/>
</dbReference>
<evidence type="ECO:0000313" key="9">
    <source>
        <dbReference type="Proteomes" id="UP000676194"/>
    </source>
</evidence>
<proteinExistence type="inferred from homology"/>
<comment type="similarity">
    <text evidence="2 6">Belongs to the FKBP-type PPIase family.</text>
</comment>
<keyword evidence="3 5" id="KW-0697">Rotamase</keyword>
<dbReference type="InterPro" id="IPR046357">
    <property type="entry name" value="PPIase_dom_sf"/>
</dbReference>
<accession>A0A8E6BBT7</accession>
<dbReference type="InterPro" id="IPR001179">
    <property type="entry name" value="PPIase_FKBP_dom"/>
</dbReference>
<organism evidence="8 9">
    <name type="scientific">Telmatocola sphagniphila</name>
    <dbReference type="NCBI Taxonomy" id="1123043"/>
    <lineage>
        <taxon>Bacteria</taxon>
        <taxon>Pseudomonadati</taxon>
        <taxon>Planctomycetota</taxon>
        <taxon>Planctomycetia</taxon>
        <taxon>Gemmatales</taxon>
        <taxon>Gemmataceae</taxon>
    </lineage>
</organism>
<dbReference type="PANTHER" id="PTHR43811:SF19">
    <property type="entry name" value="39 KDA FK506-BINDING NUCLEAR PROTEIN"/>
    <property type="match status" value="1"/>
</dbReference>
<protein>
    <recommendedName>
        <fullName evidence="6">Peptidyl-prolyl cis-trans isomerase</fullName>
        <ecNumber evidence="6">5.2.1.8</ecNumber>
    </recommendedName>
</protein>
<dbReference type="AlphaFoldDB" id="A0A8E6BBT7"/>
<dbReference type="EMBL" id="CP074694">
    <property type="protein sequence ID" value="QVL34866.1"/>
    <property type="molecule type" value="Genomic_DNA"/>
</dbReference>
<gene>
    <name evidence="8" type="ORF">KIH39_06815</name>
</gene>
<feature type="domain" description="PPIase FKBP-type" evidence="7">
    <location>
        <begin position="56"/>
        <end position="142"/>
    </location>
</feature>
<dbReference type="FunFam" id="3.10.50.40:FF:000006">
    <property type="entry name" value="Peptidyl-prolyl cis-trans isomerase"/>
    <property type="match status" value="1"/>
</dbReference>
<dbReference type="KEGG" id="tsph:KIH39_06815"/>
<dbReference type="PROSITE" id="PS50059">
    <property type="entry name" value="FKBP_PPIASE"/>
    <property type="match status" value="1"/>
</dbReference>
<evidence type="ECO:0000256" key="4">
    <source>
        <dbReference type="ARBA" id="ARBA00023235"/>
    </source>
</evidence>
<evidence type="ECO:0000259" key="7">
    <source>
        <dbReference type="PROSITE" id="PS50059"/>
    </source>
</evidence>
<reference evidence="8" key="1">
    <citation type="submission" date="2021-05" db="EMBL/GenBank/DDBJ databases">
        <title>Complete genome sequence of the cellulolytic planctomycete Telmatocola sphagniphila SP2T and characterization of the first cellulase from planctomycetes.</title>
        <authorList>
            <person name="Rakitin A.L."/>
            <person name="Beletsky A.V."/>
            <person name="Naumoff D.G."/>
            <person name="Kulichevskaya I.S."/>
            <person name="Mardanov A.V."/>
            <person name="Ravin N.V."/>
            <person name="Dedysh S.N."/>
        </authorList>
    </citation>
    <scope>NUCLEOTIDE SEQUENCE</scope>
    <source>
        <strain evidence="8">SP2T</strain>
    </source>
</reference>
<dbReference type="SUPFAM" id="SSF54534">
    <property type="entry name" value="FKBP-like"/>
    <property type="match status" value="1"/>
</dbReference>
<keyword evidence="4 5" id="KW-0413">Isomerase</keyword>